<comment type="caution">
    <text evidence="2">The sequence shown here is derived from an EMBL/GenBank/DDBJ whole genome shotgun (WGS) entry which is preliminary data.</text>
</comment>
<proteinExistence type="predicted"/>
<name>A0A225B1U4_TALAT</name>
<evidence type="ECO:0000313" key="2">
    <source>
        <dbReference type="EMBL" id="OKL59787.1"/>
    </source>
</evidence>
<dbReference type="EMBL" id="LFMY01000006">
    <property type="protein sequence ID" value="OKL59787.1"/>
    <property type="molecule type" value="Genomic_DNA"/>
</dbReference>
<reference evidence="2 3" key="1">
    <citation type="submission" date="2015-06" db="EMBL/GenBank/DDBJ databases">
        <title>Talaromyces atroroseus IBT 11181 draft genome.</title>
        <authorList>
            <person name="Rasmussen K.B."/>
            <person name="Rasmussen S."/>
            <person name="Petersen B."/>
            <person name="Sicheritz-Ponten T."/>
            <person name="Mortensen U.H."/>
            <person name="Thrane U."/>
        </authorList>
    </citation>
    <scope>NUCLEOTIDE SEQUENCE [LARGE SCALE GENOMIC DNA]</scope>
    <source>
        <strain evidence="2 3">IBT 11181</strain>
    </source>
</reference>
<protein>
    <submittedName>
        <fullName evidence="2">Uncharacterized protein</fullName>
    </submittedName>
</protein>
<dbReference type="AlphaFoldDB" id="A0A225B1U4"/>
<gene>
    <name evidence="2" type="ORF">UA08_04519</name>
</gene>
<accession>A0A225B1U4</accession>
<feature type="compositionally biased region" description="Basic and acidic residues" evidence="1">
    <location>
        <begin position="181"/>
        <end position="190"/>
    </location>
</feature>
<dbReference type="GeneID" id="31004274"/>
<dbReference type="RefSeq" id="XP_020119908.1">
    <property type="nucleotide sequence ID" value="XM_020267329.1"/>
</dbReference>
<keyword evidence="3" id="KW-1185">Reference proteome</keyword>
<evidence type="ECO:0000313" key="3">
    <source>
        <dbReference type="Proteomes" id="UP000214365"/>
    </source>
</evidence>
<dbReference type="OrthoDB" id="4226191at2759"/>
<feature type="compositionally biased region" description="Polar residues" evidence="1">
    <location>
        <begin position="207"/>
        <end position="228"/>
    </location>
</feature>
<feature type="region of interest" description="Disordered" evidence="1">
    <location>
        <begin position="158"/>
        <end position="228"/>
    </location>
</feature>
<sequence length="521" mass="59708">MTSLLYLFRMRFAPDATPKKRTCPWLRNQILSVAGITWRGLFAHPKAILLASSLILKAIICLKDIRDPENVNILVETKPIPLGKVHYNVSSRVEADVETDIKNEDQSTEAVNEAEDTYIKCSDVSFVTNEYDDDSWLGAKQPTLEPVKSTPKYKSKFMPAGLQDEGCPDTSMDGPIPTEYNPERAERTIKETPTVDSEYQDNKCASDQEQSSNKSGYTSGSECDTTAGHSTQSVKSYLPLSEAMLTAFTFYTKKVEGYHYDIPQGPYPYMTDPNHQAPELTVRDREGLGMYCPDGCADCEVFPNEIMKSKRGVDRWFEKFFTWDDLHDAMCIYPQQQQEEEQRDVCSEQEFSGIEYSDECTGENDDNIDFLYGATESDEFPWLKALHTANVSSVMKSTDVVTWNMMRGEAFTSSLFPYFHGIKYNVIVAEYEPRYLPNVVFSQDNRCISVRYERDRCRLSPPVWEARGGIAPGHAEEERLEYARREYRRQWIMYRGQDNARRRYVEAVLRDASQEFASIKS</sequence>
<evidence type="ECO:0000256" key="1">
    <source>
        <dbReference type="SAM" id="MobiDB-lite"/>
    </source>
</evidence>
<organism evidence="2 3">
    <name type="scientific">Talaromyces atroroseus</name>
    <dbReference type="NCBI Taxonomy" id="1441469"/>
    <lineage>
        <taxon>Eukaryota</taxon>
        <taxon>Fungi</taxon>
        <taxon>Dikarya</taxon>
        <taxon>Ascomycota</taxon>
        <taxon>Pezizomycotina</taxon>
        <taxon>Eurotiomycetes</taxon>
        <taxon>Eurotiomycetidae</taxon>
        <taxon>Eurotiales</taxon>
        <taxon>Trichocomaceae</taxon>
        <taxon>Talaromyces</taxon>
        <taxon>Talaromyces sect. Trachyspermi</taxon>
    </lineage>
</organism>
<dbReference type="Proteomes" id="UP000214365">
    <property type="component" value="Unassembled WGS sequence"/>
</dbReference>